<name>A0A3B0WGQ9_9ZZZZ</name>
<protein>
    <recommendedName>
        <fullName evidence="2">SCP2 domain-containing protein</fullName>
    </recommendedName>
</protein>
<accession>A0A3B0WGQ9</accession>
<organism evidence="1">
    <name type="scientific">hydrothermal vent metagenome</name>
    <dbReference type="NCBI Taxonomy" id="652676"/>
    <lineage>
        <taxon>unclassified sequences</taxon>
        <taxon>metagenomes</taxon>
        <taxon>ecological metagenomes</taxon>
    </lineage>
</organism>
<reference evidence="1" key="1">
    <citation type="submission" date="2018-06" db="EMBL/GenBank/DDBJ databases">
        <authorList>
            <person name="Zhirakovskaya E."/>
        </authorList>
    </citation>
    <scope>NUCLEOTIDE SEQUENCE</scope>
</reference>
<evidence type="ECO:0008006" key="2">
    <source>
        <dbReference type="Google" id="ProtNLM"/>
    </source>
</evidence>
<evidence type="ECO:0000313" key="1">
    <source>
        <dbReference type="EMBL" id="VAW55218.1"/>
    </source>
</evidence>
<sequence length="132" mass="14699">MADLFSTEWAQAFKDAWNADEEITTSLERAGFNSVVAFGLPEEDEPSFVMTIQNGRVSSINVAAEDEIKWDIRATTDNWLSLIVKPPGLMKLGIAYTSRKLRFKKGDYATMIRDPSLASAFVKSFALMGKVL</sequence>
<dbReference type="EMBL" id="UOFE01000047">
    <property type="protein sequence ID" value="VAW55218.1"/>
    <property type="molecule type" value="Genomic_DNA"/>
</dbReference>
<dbReference type="AlphaFoldDB" id="A0A3B0WGQ9"/>
<dbReference type="SUPFAM" id="SSF55718">
    <property type="entry name" value="SCP-like"/>
    <property type="match status" value="1"/>
</dbReference>
<gene>
    <name evidence="1" type="ORF">MNBD_GAMMA05-1744</name>
</gene>
<proteinExistence type="predicted"/>
<dbReference type="Gene3D" id="3.30.1050.10">
    <property type="entry name" value="SCP2 sterol-binding domain"/>
    <property type="match status" value="1"/>
</dbReference>
<dbReference type="InterPro" id="IPR036527">
    <property type="entry name" value="SCP2_sterol-bd_dom_sf"/>
</dbReference>